<evidence type="ECO:0000256" key="7">
    <source>
        <dbReference type="ARBA" id="ARBA00023136"/>
    </source>
</evidence>
<comment type="similarity">
    <text evidence="2">Belongs to the EMC4 family.</text>
</comment>
<accession>A0A0C2XB77</accession>
<comment type="subcellular location">
    <subcellularLocation>
        <location evidence="1">Endoplasmic reticulum membrane</location>
        <topology evidence="1">Multi-pass membrane protein</topology>
    </subcellularLocation>
</comment>
<dbReference type="InterPro" id="IPR009445">
    <property type="entry name" value="TMEM85/Emc4"/>
</dbReference>
<evidence type="ECO:0000256" key="6">
    <source>
        <dbReference type="ARBA" id="ARBA00022989"/>
    </source>
</evidence>
<dbReference type="Pfam" id="PF06417">
    <property type="entry name" value="EMC4"/>
    <property type="match status" value="1"/>
</dbReference>
<dbReference type="EMBL" id="KN824306">
    <property type="protein sequence ID" value="KIM26437.1"/>
    <property type="molecule type" value="Genomic_DNA"/>
</dbReference>
<protein>
    <recommendedName>
        <fullName evidence="3">ER membrane protein complex subunit 4</fullName>
    </recommendedName>
</protein>
<proteinExistence type="inferred from homology"/>
<evidence type="ECO:0000256" key="9">
    <source>
        <dbReference type="SAM" id="Phobius"/>
    </source>
</evidence>
<dbReference type="AlphaFoldDB" id="A0A0C2XB77"/>
<feature type="transmembrane region" description="Helical" evidence="9">
    <location>
        <begin position="83"/>
        <end position="105"/>
    </location>
</feature>
<dbReference type="OrthoDB" id="369569at2759"/>
<feature type="non-terminal residue" evidence="10">
    <location>
        <position position="1"/>
    </location>
</feature>
<organism evidence="10 11">
    <name type="scientific">Serendipita vermifera MAFF 305830</name>
    <dbReference type="NCBI Taxonomy" id="933852"/>
    <lineage>
        <taxon>Eukaryota</taxon>
        <taxon>Fungi</taxon>
        <taxon>Dikarya</taxon>
        <taxon>Basidiomycota</taxon>
        <taxon>Agaricomycotina</taxon>
        <taxon>Agaricomycetes</taxon>
        <taxon>Sebacinales</taxon>
        <taxon>Serendipitaceae</taxon>
        <taxon>Serendipita</taxon>
    </lineage>
</organism>
<evidence type="ECO:0000256" key="5">
    <source>
        <dbReference type="ARBA" id="ARBA00022824"/>
    </source>
</evidence>
<sequence>MSGTILEYSSLERASKWRTLAPPLGFSSSSQPVKATTKSSKGTSTAVETLSPEEKARRHEVLKEKRAWDLATSPAKQLPMQLIMVYFSGGGVQIFSMGMVAMLIMSPFKAWAGMNEAFAPFAPISSTDPRNLSTLWLQKLVYMLCSMLPLLVGAWKCNQMGLLPVGTGDWLAFETRGTSPDISLY</sequence>
<evidence type="ECO:0000256" key="4">
    <source>
        <dbReference type="ARBA" id="ARBA00022692"/>
    </source>
</evidence>
<evidence type="ECO:0000313" key="11">
    <source>
        <dbReference type="Proteomes" id="UP000054097"/>
    </source>
</evidence>
<keyword evidence="4 9" id="KW-0812">Transmembrane</keyword>
<evidence type="ECO:0000256" key="8">
    <source>
        <dbReference type="SAM" id="MobiDB-lite"/>
    </source>
</evidence>
<keyword evidence="6 9" id="KW-1133">Transmembrane helix</keyword>
<gene>
    <name evidence="10" type="ORF">M408DRAFT_330602</name>
</gene>
<dbReference type="GO" id="GO:0005789">
    <property type="term" value="C:endoplasmic reticulum membrane"/>
    <property type="evidence" value="ECO:0007669"/>
    <property type="project" value="UniProtKB-SubCell"/>
</dbReference>
<dbReference type="Proteomes" id="UP000054097">
    <property type="component" value="Unassembled WGS sequence"/>
</dbReference>
<dbReference type="STRING" id="933852.A0A0C2XB77"/>
<reference evidence="11" key="2">
    <citation type="submission" date="2015-01" db="EMBL/GenBank/DDBJ databases">
        <title>Evolutionary Origins and Diversification of the Mycorrhizal Mutualists.</title>
        <authorList>
            <consortium name="DOE Joint Genome Institute"/>
            <consortium name="Mycorrhizal Genomics Consortium"/>
            <person name="Kohler A."/>
            <person name="Kuo A."/>
            <person name="Nagy L.G."/>
            <person name="Floudas D."/>
            <person name="Copeland A."/>
            <person name="Barry K.W."/>
            <person name="Cichocki N."/>
            <person name="Veneault-Fourrey C."/>
            <person name="LaButti K."/>
            <person name="Lindquist E.A."/>
            <person name="Lipzen A."/>
            <person name="Lundell T."/>
            <person name="Morin E."/>
            <person name="Murat C."/>
            <person name="Riley R."/>
            <person name="Ohm R."/>
            <person name="Sun H."/>
            <person name="Tunlid A."/>
            <person name="Henrissat B."/>
            <person name="Grigoriev I.V."/>
            <person name="Hibbett D.S."/>
            <person name="Martin F."/>
        </authorList>
    </citation>
    <scope>NUCLEOTIDE SEQUENCE [LARGE SCALE GENOMIC DNA]</scope>
    <source>
        <strain evidence="11">MAFF 305830</strain>
    </source>
</reference>
<name>A0A0C2XB77_SERVB</name>
<dbReference type="HOGENOM" id="CLU_098404_1_2_1"/>
<evidence type="ECO:0000256" key="1">
    <source>
        <dbReference type="ARBA" id="ARBA00004477"/>
    </source>
</evidence>
<reference evidence="10 11" key="1">
    <citation type="submission" date="2014-04" db="EMBL/GenBank/DDBJ databases">
        <authorList>
            <consortium name="DOE Joint Genome Institute"/>
            <person name="Kuo A."/>
            <person name="Zuccaro A."/>
            <person name="Kohler A."/>
            <person name="Nagy L.G."/>
            <person name="Floudas D."/>
            <person name="Copeland A."/>
            <person name="Barry K.W."/>
            <person name="Cichocki N."/>
            <person name="Veneault-Fourrey C."/>
            <person name="LaButti K."/>
            <person name="Lindquist E.A."/>
            <person name="Lipzen A."/>
            <person name="Lundell T."/>
            <person name="Morin E."/>
            <person name="Murat C."/>
            <person name="Sun H."/>
            <person name="Tunlid A."/>
            <person name="Henrissat B."/>
            <person name="Grigoriev I.V."/>
            <person name="Hibbett D.S."/>
            <person name="Martin F."/>
            <person name="Nordberg H.P."/>
            <person name="Cantor M.N."/>
            <person name="Hua S.X."/>
        </authorList>
    </citation>
    <scope>NUCLEOTIDE SEQUENCE [LARGE SCALE GENOMIC DNA]</scope>
    <source>
        <strain evidence="10 11">MAFF 305830</strain>
    </source>
</reference>
<feature type="compositionally biased region" description="Low complexity" evidence="8">
    <location>
        <begin position="34"/>
        <end position="46"/>
    </location>
</feature>
<keyword evidence="11" id="KW-1185">Reference proteome</keyword>
<keyword evidence="5" id="KW-0256">Endoplasmic reticulum</keyword>
<evidence type="ECO:0000256" key="2">
    <source>
        <dbReference type="ARBA" id="ARBA00007715"/>
    </source>
</evidence>
<evidence type="ECO:0000313" key="10">
    <source>
        <dbReference type="EMBL" id="KIM26437.1"/>
    </source>
</evidence>
<feature type="region of interest" description="Disordered" evidence="8">
    <location>
        <begin position="23"/>
        <end position="58"/>
    </location>
</feature>
<evidence type="ECO:0000256" key="3">
    <source>
        <dbReference type="ARBA" id="ARBA00020820"/>
    </source>
</evidence>
<dbReference type="PANTHER" id="PTHR19315">
    <property type="entry name" value="ER MEMBRANE PROTEIN COMPLEX SUBUNIT 4"/>
    <property type="match status" value="1"/>
</dbReference>
<keyword evidence="7 9" id="KW-0472">Membrane</keyword>